<evidence type="ECO:0000313" key="3">
    <source>
        <dbReference type="Proteomes" id="UP001201812"/>
    </source>
</evidence>
<protein>
    <submittedName>
        <fullName evidence="2">Uncharacterized protein</fullName>
    </submittedName>
</protein>
<reference evidence="2" key="1">
    <citation type="submission" date="2022-01" db="EMBL/GenBank/DDBJ databases">
        <title>Genome Sequence Resource for Two Populations of Ditylenchus destructor, the Migratory Endoparasitic Phytonematode.</title>
        <authorList>
            <person name="Zhang H."/>
            <person name="Lin R."/>
            <person name="Xie B."/>
        </authorList>
    </citation>
    <scope>NUCLEOTIDE SEQUENCE</scope>
    <source>
        <strain evidence="2">BazhouSP</strain>
    </source>
</reference>
<feature type="region of interest" description="Disordered" evidence="1">
    <location>
        <begin position="103"/>
        <end position="154"/>
    </location>
</feature>
<evidence type="ECO:0000313" key="2">
    <source>
        <dbReference type="EMBL" id="KAI1709751.1"/>
    </source>
</evidence>
<name>A0AAD4N0S1_9BILA</name>
<sequence length="374" mass="42201">MKDLEYSLCASPQTSQKEEGHETIEMKRISLCIPANSVDLLREQFGQFIVYEDQSESSEWSSIEWSSDLIHFSDEKKKRESKSDPKPLERVSAVKKSLLSTFNSKAEQPNISSSDSENQKTAAQKAHRKPKITKAATKKIETSSQDPVRQKTQIGSFVFSDSSDDESYVEFRKGCQPSRVISALQNAQLKKSKENPDEAPSSSHSETSKQLSKVIRTSDRLTSVISGHLELHMKRFIEWSFLLQYDRRHIFVSNLYSIDGYPFHIEINSNPLAGNPGQGNEYLAPFYRRFGILLVCDYIFPDPTLRLASNFVITLKAKSSEFKDHKINCSTVFSACNKTGGSLVASEFFANRENGLLGPIDTLFITIDVHFITS</sequence>
<feature type="region of interest" description="Disordered" evidence="1">
    <location>
        <begin position="187"/>
        <end position="213"/>
    </location>
</feature>
<proteinExistence type="predicted"/>
<comment type="caution">
    <text evidence="2">The sequence shown here is derived from an EMBL/GenBank/DDBJ whole genome shotgun (WGS) entry which is preliminary data.</text>
</comment>
<feature type="compositionally biased region" description="Polar residues" evidence="1">
    <location>
        <begin position="103"/>
        <end position="122"/>
    </location>
</feature>
<dbReference type="AlphaFoldDB" id="A0AAD4N0S1"/>
<dbReference type="Proteomes" id="UP001201812">
    <property type="component" value="Unassembled WGS sequence"/>
</dbReference>
<gene>
    <name evidence="2" type="ORF">DdX_11144</name>
</gene>
<keyword evidence="3" id="KW-1185">Reference proteome</keyword>
<organism evidence="2 3">
    <name type="scientific">Ditylenchus destructor</name>
    <dbReference type="NCBI Taxonomy" id="166010"/>
    <lineage>
        <taxon>Eukaryota</taxon>
        <taxon>Metazoa</taxon>
        <taxon>Ecdysozoa</taxon>
        <taxon>Nematoda</taxon>
        <taxon>Chromadorea</taxon>
        <taxon>Rhabditida</taxon>
        <taxon>Tylenchina</taxon>
        <taxon>Tylenchomorpha</taxon>
        <taxon>Sphaerularioidea</taxon>
        <taxon>Anguinidae</taxon>
        <taxon>Anguininae</taxon>
        <taxon>Ditylenchus</taxon>
    </lineage>
</organism>
<evidence type="ECO:0000256" key="1">
    <source>
        <dbReference type="SAM" id="MobiDB-lite"/>
    </source>
</evidence>
<feature type="compositionally biased region" description="Polar residues" evidence="1">
    <location>
        <begin position="142"/>
        <end position="154"/>
    </location>
</feature>
<feature type="compositionally biased region" description="Polar residues" evidence="1">
    <location>
        <begin position="200"/>
        <end position="211"/>
    </location>
</feature>
<feature type="region of interest" description="Disordered" evidence="1">
    <location>
        <begin position="1"/>
        <end position="22"/>
    </location>
</feature>
<dbReference type="EMBL" id="JAKKPZ010000029">
    <property type="protein sequence ID" value="KAI1709751.1"/>
    <property type="molecule type" value="Genomic_DNA"/>
</dbReference>
<accession>A0AAD4N0S1</accession>